<feature type="region of interest" description="Disordered" evidence="1">
    <location>
        <begin position="57"/>
        <end position="131"/>
    </location>
</feature>
<evidence type="ECO:0000313" key="3">
    <source>
        <dbReference type="Proteomes" id="UP000765509"/>
    </source>
</evidence>
<organism evidence="2 3">
    <name type="scientific">Austropuccinia psidii MF-1</name>
    <dbReference type="NCBI Taxonomy" id="1389203"/>
    <lineage>
        <taxon>Eukaryota</taxon>
        <taxon>Fungi</taxon>
        <taxon>Dikarya</taxon>
        <taxon>Basidiomycota</taxon>
        <taxon>Pucciniomycotina</taxon>
        <taxon>Pucciniomycetes</taxon>
        <taxon>Pucciniales</taxon>
        <taxon>Sphaerophragmiaceae</taxon>
        <taxon>Austropuccinia</taxon>
    </lineage>
</organism>
<reference evidence="2" key="1">
    <citation type="submission" date="2021-03" db="EMBL/GenBank/DDBJ databases">
        <title>Draft genome sequence of rust myrtle Austropuccinia psidii MF-1, a brazilian biotype.</title>
        <authorList>
            <person name="Quecine M.C."/>
            <person name="Pachon D.M.R."/>
            <person name="Bonatelli M.L."/>
            <person name="Correr F.H."/>
            <person name="Franceschini L.M."/>
            <person name="Leite T.F."/>
            <person name="Margarido G.R.A."/>
            <person name="Almeida C.A."/>
            <person name="Ferrarezi J.A."/>
            <person name="Labate C.A."/>
        </authorList>
    </citation>
    <scope>NUCLEOTIDE SEQUENCE</scope>
    <source>
        <strain evidence="2">MF-1</strain>
    </source>
</reference>
<comment type="caution">
    <text evidence="2">The sequence shown here is derived from an EMBL/GenBank/DDBJ whole genome shotgun (WGS) entry which is preliminary data.</text>
</comment>
<protein>
    <submittedName>
        <fullName evidence="2">Uncharacterized protein</fullName>
    </submittedName>
</protein>
<evidence type="ECO:0000256" key="1">
    <source>
        <dbReference type="SAM" id="MobiDB-lite"/>
    </source>
</evidence>
<keyword evidence="3" id="KW-1185">Reference proteome</keyword>
<name>A0A9Q3L1M4_9BASI</name>
<feature type="compositionally biased region" description="Basic and acidic residues" evidence="1">
    <location>
        <begin position="99"/>
        <end position="117"/>
    </location>
</feature>
<dbReference type="EMBL" id="AVOT02140838">
    <property type="protein sequence ID" value="MBW0590967.1"/>
    <property type="molecule type" value="Genomic_DNA"/>
</dbReference>
<accession>A0A9Q3L1M4</accession>
<sequence>MAAKKQEWELLPDIWICTMNSHIQMKKLMGPENTEELLRGRTPMSCKGKIQQIRAWLKNKSMLSKDQKKKLAQGKDKSPVEAPQEQKSSSTSAKQGKGNPKEQSEGQEKGKGKDKIQVEQALPTESQNLSG</sequence>
<proteinExistence type="predicted"/>
<dbReference type="Proteomes" id="UP000765509">
    <property type="component" value="Unassembled WGS sequence"/>
</dbReference>
<evidence type="ECO:0000313" key="2">
    <source>
        <dbReference type="EMBL" id="MBW0590967.1"/>
    </source>
</evidence>
<gene>
    <name evidence="2" type="ORF">O181_130682</name>
</gene>
<dbReference type="AlphaFoldDB" id="A0A9Q3L1M4"/>
<feature type="compositionally biased region" description="Polar residues" evidence="1">
    <location>
        <begin position="85"/>
        <end position="94"/>
    </location>
</feature>